<dbReference type="Gene3D" id="2.60.210.10">
    <property type="entry name" value="Apoptosis, Tumor Necrosis Factor Receptor Associated Protein 2, Chain A"/>
    <property type="match status" value="1"/>
</dbReference>
<evidence type="ECO:0000259" key="3">
    <source>
        <dbReference type="PROSITE" id="PS50144"/>
    </source>
</evidence>
<gene>
    <name evidence="5" type="primary">LOC106078231</name>
</gene>
<evidence type="ECO:0000313" key="5">
    <source>
        <dbReference type="RefSeq" id="XP_055895602.1"/>
    </source>
</evidence>
<dbReference type="Proteomes" id="UP001165740">
    <property type="component" value="Chromosome 8"/>
</dbReference>
<proteinExistence type="predicted"/>
<dbReference type="RefSeq" id="XP_055895602.1">
    <property type="nucleotide sequence ID" value="XM_056039627.1"/>
</dbReference>
<protein>
    <submittedName>
        <fullName evidence="5">TNF receptor-associated factor 3-like</fullName>
    </submittedName>
</protein>
<dbReference type="SMART" id="SM00061">
    <property type="entry name" value="MATH"/>
    <property type="match status" value="1"/>
</dbReference>
<evidence type="ECO:0000256" key="2">
    <source>
        <dbReference type="SAM" id="MobiDB-lite"/>
    </source>
</evidence>
<dbReference type="Pfam" id="PF22486">
    <property type="entry name" value="MATH_2"/>
    <property type="match status" value="1"/>
</dbReference>
<dbReference type="PROSITE" id="PS50144">
    <property type="entry name" value="MATH"/>
    <property type="match status" value="1"/>
</dbReference>
<dbReference type="InterPro" id="IPR008974">
    <property type="entry name" value="TRAF-like"/>
</dbReference>
<name>A0A9W3B7Z8_BIOGL</name>
<accession>A0A9W3B7Z8</accession>
<feature type="compositionally biased region" description="Polar residues" evidence="2">
    <location>
        <begin position="26"/>
        <end position="47"/>
    </location>
</feature>
<dbReference type="GeneID" id="106078231"/>
<feature type="coiled-coil region" evidence="1">
    <location>
        <begin position="86"/>
        <end position="113"/>
    </location>
</feature>
<feature type="region of interest" description="Disordered" evidence="2">
    <location>
        <begin position="272"/>
        <end position="291"/>
    </location>
</feature>
<dbReference type="AlphaFoldDB" id="A0A9W3B7Z8"/>
<dbReference type="SUPFAM" id="SSF49599">
    <property type="entry name" value="TRAF domain-like"/>
    <property type="match status" value="1"/>
</dbReference>
<dbReference type="InterPro" id="IPR002083">
    <property type="entry name" value="MATH/TRAF_dom"/>
</dbReference>
<dbReference type="GO" id="GO:0043122">
    <property type="term" value="P:regulation of canonical NF-kappaB signal transduction"/>
    <property type="evidence" value="ECO:0007669"/>
    <property type="project" value="TreeGrafter"/>
</dbReference>
<feature type="domain" description="MATH" evidence="3">
    <location>
        <begin position="298"/>
        <end position="442"/>
    </location>
</feature>
<dbReference type="PANTHER" id="PTHR10131">
    <property type="entry name" value="TNF RECEPTOR ASSOCIATED FACTOR"/>
    <property type="match status" value="1"/>
</dbReference>
<evidence type="ECO:0000313" key="4">
    <source>
        <dbReference type="Proteomes" id="UP001165740"/>
    </source>
</evidence>
<sequence>MSSSDEDIQWRCDKSGQERLTDRNRSSYNSDFYNRPPSYSSSVSNQTEVKRRISDGNFAFSSTSNSSTETRDLFSKPSNVTGRTSLLDALEILKQQQEEIKRMQSLHDQQLQLILDSQPSLQHYLESAHQMSLGDQLTAVEDQVPPLPPKGVRNSNTVGVCTGVQEETIYVQLERLYVNAKIFKTRNAVTQRQSGLYDDVLRSEICSLKEANKKLKEKIMDLEKKQHSQRVSSRLDLQVPDSTWSLGSGMKGSKSLSRLDDSKSDRLSTYSVNTPAVTGRPTSPVPPPFLTQDVQPRDMTFRWTINNYLRRLREERRSGTKQSSCPFYLYHCGYKARLEVYLNGNGTAKNRCISVFLRIVRGEYDRYLKWPVNLHLVVTLVNQADSRTDSLKGSGNIFQYQQPIGGSDFESDSWGLIEFVKHDVIKSKHYVRDDRLVLKCNVTIMV</sequence>
<feature type="compositionally biased region" description="Basic and acidic residues" evidence="2">
    <location>
        <begin position="8"/>
        <end position="25"/>
    </location>
</feature>
<dbReference type="PANTHER" id="PTHR10131:SF94">
    <property type="entry name" value="TNF RECEPTOR-ASSOCIATED FACTOR 4"/>
    <property type="match status" value="1"/>
</dbReference>
<evidence type="ECO:0000256" key="1">
    <source>
        <dbReference type="SAM" id="Coils"/>
    </source>
</evidence>
<dbReference type="OrthoDB" id="6156120at2759"/>
<feature type="region of interest" description="Disordered" evidence="2">
    <location>
        <begin position="1"/>
        <end position="77"/>
    </location>
</feature>
<keyword evidence="4" id="KW-1185">Reference proteome</keyword>
<reference evidence="5" key="1">
    <citation type="submission" date="2025-08" db="UniProtKB">
        <authorList>
            <consortium name="RefSeq"/>
        </authorList>
    </citation>
    <scope>IDENTIFICATION</scope>
</reference>
<keyword evidence="1" id="KW-0175">Coiled coil</keyword>
<organism evidence="4 5">
    <name type="scientific">Biomphalaria glabrata</name>
    <name type="common">Bloodfluke planorb</name>
    <name type="synonym">Freshwater snail</name>
    <dbReference type="NCBI Taxonomy" id="6526"/>
    <lineage>
        <taxon>Eukaryota</taxon>
        <taxon>Metazoa</taxon>
        <taxon>Spiralia</taxon>
        <taxon>Lophotrochozoa</taxon>
        <taxon>Mollusca</taxon>
        <taxon>Gastropoda</taxon>
        <taxon>Heterobranchia</taxon>
        <taxon>Euthyneura</taxon>
        <taxon>Panpulmonata</taxon>
        <taxon>Hygrophila</taxon>
        <taxon>Lymnaeoidea</taxon>
        <taxon>Planorbidae</taxon>
        <taxon>Biomphalaria</taxon>
    </lineage>
</organism>